<keyword evidence="4 17" id="KW-0723">Serine/threonine-protein kinase</keyword>
<evidence type="ECO:0000256" key="7">
    <source>
        <dbReference type="ARBA" id="ARBA00022723"/>
    </source>
</evidence>
<evidence type="ECO:0000313" key="21">
    <source>
        <dbReference type="Proteomes" id="UP000029120"/>
    </source>
</evidence>
<dbReference type="SMART" id="SM00054">
    <property type="entry name" value="EFh"/>
    <property type="match status" value="4"/>
</dbReference>
<dbReference type="Gene3D" id="1.10.510.10">
    <property type="entry name" value="Transferase(Phosphotransferase) domain 1"/>
    <property type="match status" value="1"/>
</dbReference>
<dbReference type="eggNOG" id="KOG0032">
    <property type="taxonomic scope" value="Eukaryota"/>
</dbReference>
<dbReference type="InterPro" id="IPR000719">
    <property type="entry name" value="Prot_kinase_dom"/>
</dbReference>
<evidence type="ECO:0000256" key="9">
    <source>
        <dbReference type="ARBA" id="ARBA00022741"/>
    </source>
</evidence>
<dbReference type="InterPro" id="IPR002048">
    <property type="entry name" value="EF_hand_dom"/>
</dbReference>
<feature type="domain" description="Protein kinase" evidence="18">
    <location>
        <begin position="27"/>
        <end position="285"/>
    </location>
</feature>
<dbReference type="FunFam" id="1.10.510.10:FF:000571">
    <property type="entry name" value="Maternal embryonic leucine zipper kinase"/>
    <property type="match status" value="1"/>
</dbReference>
<reference evidence="21" key="1">
    <citation type="journal article" date="2015" name="Nat. Plants">
        <title>Genome expansion of Arabis alpina linked with retrotransposition and reduced symmetric DNA methylation.</title>
        <authorList>
            <person name="Willing E.M."/>
            <person name="Rawat V."/>
            <person name="Mandakova T."/>
            <person name="Maumus F."/>
            <person name="James G.V."/>
            <person name="Nordstroem K.J."/>
            <person name="Becker C."/>
            <person name="Warthmann N."/>
            <person name="Chica C."/>
            <person name="Szarzynska B."/>
            <person name="Zytnicki M."/>
            <person name="Albani M.C."/>
            <person name="Kiefer C."/>
            <person name="Bergonzi S."/>
            <person name="Castaings L."/>
            <person name="Mateos J.L."/>
            <person name="Berns M.C."/>
            <person name="Bujdoso N."/>
            <person name="Piofczyk T."/>
            <person name="de Lorenzo L."/>
            <person name="Barrero-Sicilia C."/>
            <person name="Mateos I."/>
            <person name="Piednoel M."/>
            <person name="Hagmann J."/>
            <person name="Chen-Min-Tao R."/>
            <person name="Iglesias-Fernandez R."/>
            <person name="Schuster S.C."/>
            <person name="Alonso-Blanco C."/>
            <person name="Roudier F."/>
            <person name="Carbonero P."/>
            <person name="Paz-Ares J."/>
            <person name="Davis S.J."/>
            <person name="Pecinka A."/>
            <person name="Quesneville H."/>
            <person name="Colot V."/>
            <person name="Lysak M.A."/>
            <person name="Weigel D."/>
            <person name="Coupland G."/>
            <person name="Schneeberger K."/>
        </authorList>
    </citation>
    <scope>NUCLEOTIDE SEQUENCE [LARGE SCALE GENOMIC DNA]</scope>
    <source>
        <strain evidence="21">cv. Pajares</strain>
    </source>
</reference>
<dbReference type="PANTHER" id="PTHR24349">
    <property type="entry name" value="SERINE/THREONINE-PROTEIN KINASE"/>
    <property type="match status" value="1"/>
</dbReference>
<dbReference type="PROSITE" id="PS50011">
    <property type="entry name" value="PROTEIN_KINASE_DOM"/>
    <property type="match status" value="1"/>
</dbReference>
<dbReference type="InterPro" id="IPR008271">
    <property type="entry name" value="Ser/Thr_kinase_AS"/>
</dbReference>
<evidence type="ECO:0000256" key="16">
    <source>
        <dbReference type="PROSITE-ProRule" id="PRU10141"/>
    </source>
</evidence>
<dbReference type="InterPro" id="IPR011009">
    <property type="entry name" value="Kinase-like_dom_sf"/>
</dbReference>
<evidence type="ECO:0000313" key="20">
    <source>
        <dbReference type="EMBL" id="KFK30981.1"/>
    </source>
</evidence>
<keyword evidence="8" id="KW-0677">Repeat</keyword>
<evidence type="ECO:0000256" key="15">
    <source>
        <dbReference type="ARBA" id="ARBA00058225"/>
    </source>
</evidence>
<dbReference type="EMBL" id="CM002874">
    <property type="protein sequence ID" value="KFK30981.1"/>
    <property type="molecule type" value="Genomic_DNA"/>
</dbReference>
<dbReference type="Gene3D" id="1.10.238.10">
    <property type="entry name" value="EF-hand"/>
    <property type="match status" value="1"/>
</dbReference>
<keyword evidence="12 16" id="KW-0067">ATP-binding</keyword>
<accession>A0A087GM79</accession>
<keyword evidence="11" id="KW-0106">Calcium</keyword>
<dbReference type="Pfam" id="PF13499">
    <property type="entry name" value="EF-hand_7"/>
    <property type="match status" value="2"/>
</dbReference>
<dbReference type="GO" id="GO:0005524">
    <property type="term" value="F:ATP binding"/>
    <property type="evidence" value="ECO:0007669"/>
    <property type="project" value="UniProtKB-UniRule"/>
</dbReference>
<evidence type="ECO:0000256" key="10">
    <source>
        <dbReference type="ARBA" id="ARBA00022777"/>
    </source>
</evidence>
<dbReference type="CDD" id="cd05117">
    <property type="entry name" value="STKc_CAMK"/>
    <property type="match status" value="1"/>
</dbReference>
<dbReference type="Gene3D" id="3.30.200.20">
    <property type="entry name" value="Phosphorylase Kinase, domain 1"/>
    <property type="match status" value="1"/>
</dbReference>
<dbReference type="PROSITE" id="PS00018">
    <property type="entry name" value="EF_HAND_1"/>
    <property type="match status" value="4"/>
</dbReference>
<evidence type="ECO:0000256" key="3">
    <source>
        <dbReference type="ARBA" id="ARBA00012513"/>
    </source>
</evidence>
<evidence type="ECO:0000256" key="11">
    <source>
        <dbReference type="ARBA" id="ARBA00022837"/>
    </source>
</evidence>
<dbReference type="Pfam" id="PF00069">
    <property type="entry name" value="Pkinase"/>
    <property type="match status" value="1"/>
</dbReference>
<comment type="catalytic activity">
    <reaction evidence="13">
        <text>L-threonyl-[protein] + ATP = O-phospho-L-threonyl-[protein] + ADP + H(+)</text>
        <dbReference type="Rhea" id="RHEA:46608"/>
        <dbReference type="Rhea" id="RHEA-COMP:11060"/>
        <dbReference type="Rhea" id="RHEA-COMP:11605"/>
        <dbReference type="ChEBI" id="CHEBI:15378"/>
        <dbReference type="ChEBI" id="CHEBI:30013"/>
        <dbReference type="ChEBI" id="CHEBI:30616"/>
        <dbReference type="ChEBI" id="CHEBI:61977"/>
        <dbReference type="ChEBI" id="CHEBI:456216"/>
        <dbReference type="EC" id="2.7.11.1"/>
    </reaction>
</comment>
<feature type="binding site" evidence="16">
    <location>
        <position position="61"/>
    </location>
    <ligand>
        <name>ATP</name>
        <dbReference type="ChEBI" id="CHEBI:30616"/>
    </ligand>
</feature>
<protein>
    <recommendedName>
        <fullName evidence="3">non-specific serine/threonine protein kinase</fullName>
        <ecNumber evidence="3">2.7.11.1</ecNumber>
    </recommendedName>
</protein>
<dbReference type="Proteomes" id="UP000029120">
    <property type="component" value="Chromosome 6"/>
</dbReference>
<dbReference type="FunFam" id="1.10.238.10:FF:000015">
    <property type="entry name" value="Calcium-dependent protein kinase 1"/>
    <property type="match status" value="1"/>
</dbReference>
<dbReference type="InterPro" id="IPR050205">
    <property type="entry name" value="CDPK_Ser/Thr_kinases"/>
</dbReference>
<dbReference type="InterPro" id="IPR018247">
    <property type="entry name" value="EF_Hand_1_Ca_BS"/>
</dbReference>
<dbReference type="InterPro" id="IPR011992">
    <property type="entry name" value="EF-hand-dom_pair"/>
</dbReference>
<evidence type="ECO:0000256" key="14">
    <source>
        <dbReference type="ARBA" id="ARBA00048679"/>
    </source>
</evidence>
<keyword evidence="6" id="KW-0808">Transferase</keyword>
<dbReference type="FunFam" id="3.30.200.20:FF:000042">
    <property type="entry name" value="Aurora kinase A"/>
    <property type="match status" value="1"/>
</dbReference>
<dbReference type="InterPro" id="IPR017441">
    <property type="entry name" value="Protein_kinase_ATP_BS"/>
</dbReference>
<evidence type="ECO:0000256" key="6">
    <source>
        <dbReference type="ARBA" id="ARBA00022679"/>
    </source>
</evidence>
<dbReference type="SUPFAM" id="SSF47473">
    <property type="entry name" value="EF-hand"/>
    <property type="match status" value="1"/>
</dbReference>
<evidence type="ECO:0000256" key="17">
    <source>
        <dbReference type="RuleBase" id="RU000304"/>
    </source>
</evidence>
<dbReference type="OrthoDB" id="40902at2759"/>
<dbReference type="GO" id="GO:0005509">
    <property type="term" value="F:calcium ion binding"/>
    <property type="evidence" value="ECO:0007669"/>
    <property type="project" value="InterPro"/>
</dbReference>
<evidence type="ECO:0000256" key="8">
    <source>
        <dbReference type="ARBA" id="ARBA00022737"/>
    </source>
</evidence>
<feature type="domain" description="EF-hand" evidence="19">
    <location>
        <begin position="434"/>
        <end position="464"/>
    </location>
</feature>
<dbReference type="GO" id="GO:0004674">
    <property type="term" value="F:protein serine/threonine kinase activity"/>
    <property type="evidence" value="ECO:0007669"/>
    <property type="project" value="UniProtKB-KW"/>
</dbReference>
<comment type="similarity">
    <text evidence="1">Belongs to the protein kinase superfamily. CAMK Ser/Thr protein kinase family. CaMK subfamily.</text>
</comment>
<comment type="similarity">
    <text evidence="2">Belongs to the protein kinase superfamily. CAMK Ser/Thr protein kinase family. SNF1 subfamily.</text>
</comment>
<evidence type="ECO:0000259" key="18">
    <source>
        <dbReference type="PROSITE" id="PS50011"/>
    </source>
</evidence>
<gene>
    <name evidence="20" type="ordered locus">AALP_Aa6g053300</name>
</gene>
<evidence type="ECO:0000256" key="13">
    <source>
        <dbReference type="ARBA" id="ARBA00047899"/>
    </source>
</evidence>
<dbReference type="Gramene" id="KFK30981">
    <property type="protein sequence ID" value="KFK30981"/>
    <property type="gene ID" value="AALP_AA6G053300"/>
</dbReference>
<keyword evidence="5" id="KW-0597">Phosphoprotein</keyword>
<dbReference type="PROSITE" id="PS50222">
    <property type="entry name" value="EF_HAND_2"/>
    <property type="match status" value="4"/>
</dbReference>
<proteinExistence type="inferred from homology"/>
<dbReference type="SUPFAM" id="SSF56112">
    <property type="entry name" value="Protein kinase-like (PK-like)"/>
    <property type="match status" value="1"/>
</dbReference>
<name>A0A087GM79_ARAAL</name>
<evidence type="ECO:0000256" key="1">
    <source>
        <dbReference type="ARBA" id="ARBA00005354"/>
    </source>
</evidence>
<feature type="domain" description="EF-hand" evidence="19">
    <location>
        <begin position="362"/>
        <end position="397"/>
    </location>
</feature>
<keyword evidence="9 16" id="KW-0547">Nucleotide-binding</keyword>
<keyword evidence="21" id="KW-1185">Reference proteome</keyword>
<dbReference type="PROSITE" id="PS00107">
    <property type="entry name" value="PROTEIN_KINASE_ATP"/>
    <property type="match status" value="1"/>
</dbReference>
<comment type="catalytic activity">
    <reaction evidence="14">
        <text>L-seryl-[protein] + ATP = O-phospho-L-seryl-[protein] + ADP + H(+)</text>
        <dbReference type="Rhea" id="RHEA:17989"/>
        <dbReference type="Rhea" id="RHEA-COMP:9863"/>
        <dbReference type="Rhea" id="RHEA-COMP:11604"/>
        <dbReference type="ChEBI" id="CHEBI:15378"/>
        <dbReference type="ChEBI" id="CHEBI:29999"/>
        <dbReference type="ChEBI" id="CHEBI:30616"/>
        <dbReference type="ChEBI" id="CHEBI:83421"/>
        <dbReference type="ChEBI" id="CHEBI:456216"/>
        <dbReference type="EC" id="2.7.11.1"/>
    </reaction>
</comment>
<dbReference type="SMART" id="SM00220">
    <property type="entry name" value="S_TKc"/>
    <property type="match status" value="1"/>
</dbReference>
<dbReference type="EC" id="2.7.11.1" evidence="3"/>
<keyword evidence="7" id="KW-0479">Metal-binding</keyword>
<feature type="domain" description="EF-hand" evidence="19">
    <location>
        <begin position="326"/>
        <end position="361"/>
    </location>
</feature>
<keyword evidence="10" id="KW-0418">Kinase</keyword>
<evidence type="ECO:0000256" key="2">
    <source>
        <dbReference type="ARBA" id="ARBA00006234"/>
    </source>
</evidence>
<dbReference type="CDD" id="cd00051">
    <property type="entry name" value="EFh"/>
    <property type="match status" value="1"/>
</dbReference>
<dbReference type="PROSITE" id="PS00108">
    <property type="entry name" value="PROTEIN_KINASE_ST"/>
    <property type="match status" value="1"/>
</dbReference>
<evidence type="ECO:0000256" key="5">
    <source>
        <dbReference type="ARBA" id="ARBA00022553"/>
    </source>
</evidence>
<evidence type="ECO:0000259" key="19">
    <source>
        <dbReference type="PROSITE" id="PS50222"/>
    </source>
</evidence>
<comment type="function">
    <text evidence="15">CIPK serine-threonine protein kinases interact with CBL proteins. Binding of a CBL protein to the regulatory NAF domain of CIPK protein lead to the activation of the kinase in a calcium-dependent manner.</text>
</comment>
<sequence>MGFVSKLFRGGSLLGKPLDEFKKLYKLNKKHVLGEGGFGTTYICEERSTGDTYACKCIPKKKLKTEDLKESVKTEIRILELFSGVPNIVQIKGSYEDQNSVHIVMEWCNGGELFQKIEAVVKSHGYYTENDAAGIFRSIMEALQVIHSSNVIHRDVKPENFLFSSDDEENAMLKAIDFGCSVDIKQGREVTDQIKSKYYVAPEVLEGKSHGKEVDIWSAGVILYILLCGKEPFANDHEIKSKELDLHSFPWGGISPPAHNLIKKMLKRDPKERISAEEVLEHSWITTEAPYKPLDNIVVTRLKQFQTMNKIKKLALKVIAESLSEEQIKDLKTNFEDIDTDKSGSITYEELKTGLKRLGSKISETEVKQLMEAADVDGNGTIEYNEFITATMQRHGLVREENLRKAFRHLDKDNSGHITKEELEIALKEHGMGDEACLEKIISEVDKDNDGKIDYEEFCAMMGG</sequence>
<feature type="domain" description="EF-hand" evidence="19">
    <location>
        <begin position="398"/>
        <end position="433"/>
    </location>
</feature>
<organism evidence="20 21">
    <name type="scientific">Arabis alpina</name>
    <name type="common">Alpine rock-cress</name>
    <dbReference type="NCBI Taxonomy" id="50452"/>
    <lineage>
        <taxon>Eukaryota</taxon>
        <taxon>Viridiplantae</taxon>
        <taxon>Streptophyta</taxon>
        <taxon>Embryophyta</taxon>
        <taxon>Tracheophyta</taxon>
        <taxon>Spermatophyta</taxon>
        <taxon>Magnoliopsida</taxon>
        <taxon>eudicotyledons</taxon>
        <taxon>Gunneridae</taxon>
        <taxon>Pentapetalae</taxon>
        <taxon>rosids</taxon>
        <taxon>malvids</taxon>
        <taxon>Brassicales</taxon>
        <taxon>Brassicaceae</taxon>
        <taxon>Arabideae</taxon>
        <taxon>Arabis</taxon>
    </lineage>
</organism>
<dbReference type="AlphaFoldDB" id="A0A087GM79"/>
<evidence type="ECO:0000256" key="12">
    <source>
        <dbReference type="ARBA" id="ARBA00022840"/>
    </source>
</evidence>
<evidence type="ECO:0000256" key="4">
    <source>
        <dbReference type="ARBA" id="ARBA00022527"/>
    </source>
</evidence>